<dbReference type="Proteomes" id="UP000732105">
    <property type="component" value="Unassembled WGS sequence"/>
</dbReference>
<feature type="transmembrane region" description="Helical" evidence="6">
    <location>
        <begin position="48"/>
        <end position="69"/>
    </location>
</feature>
<keyword evidence="2" id="KW-1003">Cell membrane</keyword>
<evidence type="ECO:0000313" key="8">
    <source>
        <dbReference type="Proteomes" id="UP000732105"/>
    </source>
</evidence>
<dbReference type="InterPro" id="IPR050833">
    <property type="entry name" value="Poly_Biosynth_Transport"/>
</dbReference>
<name>A0ABX1WT20_9BACT</name>
<feature type="transmembrane region" description="Helical" evidence="6">
    <location>
        <begin position="256"/>
        <end position="280"/>
    </location>
</feature>
<organism evidence="7 8">
    <name type="scientific">Marinifilum caeruleilacunae</name>
    <dbReference type="NCBI Taxonomy" id="2499076"/>
    <lineage>
        <taxon>Bacteria</taxon>
        <taxon>Pseudomonadati</taxon>
        <taxon>Bacteroidota</taxon>
        <taxon>Bacteroidia</taxon>
        <taxon>Marinilabiliales</taxon>
        <taxon>Marinifilaceae</taxon>
    </lineage>
</organism>
<sequence length="452" mass="50766">MLAKIETILNSSLIKNTLKLSSSSVVLMLIPFIVTPILSRLYTPEDYGVWGIFSSVLYIVNSFIFLSYENTIVKSSDDKELPILIVLCFIISLSITCLVTFVFVSGKTIGIPFFVNFHSVPLLATMLLITATYNIFNSIANRNKRYGAMSVSNIINGSSQAAIRVFLGKFPIISFGLIVGNIISQLIATIYFIFPLRGFFKSYSTSRIKVASIKDLATKYKKFPLYEAPARFIEFAVLNLTIIILSNYFGKDEIGHFSMVIQFILLPINVFGSAMGSVYYRELSENFKDPVAITSITQKVAKITFLISLLPILFLTFGGDKLLVFILGDKWIQAGSMALIMSVFSVPVILVQSLLPAFKTLDRQEIRFKLNLLNFALAIGALIVAAIYYDNINVVLIIYSIFYALVQFLIYAKILKITNLRLNAVSKYFVLCIFICYLLLLIRIFYSGLLTY</sequence>
<gene>
    <name evidence="7" type="ORF">ELS83_05280</name>
</gene>
<evidence type="ECO:0000256" key="5">
    <source>
        <dbReference type="ARBA" id="ARBA00023136"/>
    </source>
</evidence>
<feature type="transmembrane region" description="Helical" evidence="6">
    <location>
        <begin position="331"/>
        <end position="358"/>
    </location>
</feature>
<feature type="transmembrane region" description="Helical" evidence="6">
    <location>
        <begin position="370"/>
        <end position="389"/>
    </location>
</feature>
<feature type="transmembrane region" description="Helical" evidence="6">
    <location>
        <begin position="109"/>
        <end position="136"/>
    </location>
</feature>
<comment type="subcellular location">
    <subcellularLocation>
        <location evidence="1">Cell membrane</location>
        <topology evidence="1">Multi-pass membrane protein</topology>
    </subcellularLocation>
</comment>
<keyword evidence="8" id="KW-1185">Reference proteome</keyword>
<keyword evidence="3 6" id="KW-0812">Transmembrane</keyword>
<evidence type="ECO:0008006" key="9">
    <source>
        <dbReference type="Google" id="ProtNLM"/>
    </source>
</evidence>
<dbReference type="Pfam" id="PF13440">
    <property type="entry name" value="Polysacc_synt_3"/>
    <property type="match status" value="1"/>
</dbReference>
<dbReference type="PANTHER" id="PTHR30250">
    <property type="entry name" value="PST FAMILY PREDICTED COLANIC ACID TRANSPORTER"/>
    <property type="match status" value="1"/>
</dbReference>
<evidence type="ECO:0000256" key="6">
    <source>
        <dbReference type="SAM" id="Phobius"/>
    </source>
</evidence>
<evidence type="ECO:0000313" key="7">
    <source>
        <dbReference type="EMBL" id="NOU59223.1"/>
    </source>
</evidence>
<feature type="transmembrane region" description="Helical" evidence="6">
    <location>
        <begin position="395"/>
        <end position="415"/>
    </location>
</feature>
<keyword evidence="4 6" id="KW-1133">Transmembrane helix</keyword>
<reference evidence="7 8" key="1">
    <citation type="submission" date="2018-12" db="EMBL/GenBank/DDBJ databases">
        <title>Marinifilum JC070 sp. nov., a marine bacterium isolated from Yongle Blue Hole in the South China Sea.</title>
        <authorList>
            <person name="Fu T."/>
        </authorList>
    </citation>
    <scope>NUCLEOTIDE SEQUENCE [LARGE SCALE GENOMIC DNA]</scope>
    <source>
        <strain evidence="7 8">JC070</strain>
    </source>
</reference>
<feature type="transmembrane region" description="Helical" evidence="6">
    <location>
        <begin position="173"/>
        <end position="194"/>
    </location>
</feature>
<dbReference type="RefSeq" id="WP_171594493.1">
    <property type="nucleotide sequence ID" value="NZ_RZNH01000005.1"/>
</dbReference>
<dbReference type="PANTHER" id="PTHR30250:SF28">
    <property type="entry name" value="POLYSACCHARIDE BIOSYNTHESIS PROTEIN"/>
    <property type="match status" value="1"/>
</dbReference>
<evidence type="ECO:0000256" key="4">
    <source>
        <dbReference type="ARBA" id="ARBA00022989"/>
    </source>
</evidence>
<feature type="transmembrane region" description="Helical" evidence="6">
    <location>
        <begin position="300"/>
        <end position="319"/>
    </location>
</feature>
<feature type="transmembrane region" description="Helical" evidence="6">
    <location>
        <begin position="81"/>
        <end position="103"/>
    </location>
</feature>
<keyword evidence="5 6" id="KW-0472">Membrane</keyword>
<comment type="caution">
    <text evidence="7">The sequence shown here is derived from an EMBL/GenBank/DDBJ whole genome shotgun (WGS) entry which is preliminary data.</text>
</comment>
<feature type="transmembrane region" description="Helical" evidence="6">
    <location>
        <begin position="20"/>
        <end position="42"/>
    </location>
</feature>
<evidence type="ECO:0000256" key="2">
    <source>
        <dbReference type="ARBA" id="ARBA00022475"/>
    </source>
</evidence>
<protein>
    <recommendedName>
        <fullName evidence="9">Polysaccharide biosynthesis protein</fullName>
    </recommendedName>
</protein>
<proteinExistence type="predicted"/>
<feature type="transmembrane region" description="Helical" evidence="6">
    <location>
        <begin position="427"/>
        <end position="446"/>
    </location>
</feature>
<dbReference type="EMBL" id="RZNH01000005">
    <property type="protein sequence ID" value="NOU59223.1"/>
    <property type="molecule type" value="Genomic_DNA"/>
</dbReference>
<accession>A0ABX1WT20</accession>
<evidence type="ECO:0000256" key="3">
    <source>
        <dbReference type="ARBA" id="ARBA00022692"/>
    </source>
</evidence>
<evidence type="ECO:0000256" key="1">
    <source>
        <dbReference type="ARBA" id="ARBA00004651"/>
    </source>
</evidence>